<dbReference type="EMBL" id="CP063132">
    <property type="protein sequence ID" value="QOU18614.1"/>
    <property type="molecule type" value="Genomic_DNA"/>
</dbReference>
<feature type="region of interest" description="Disordered" evidence="1">
    <location>
        <begin position="1"/>
        <end position="26"/>
    </location>
</feature>
<dbReference type="GeneID" id="64573604"/>
<evidence type="ECO:0000256" key="1">
    <source>
        <dbReference type="SAM" id="MobiDB-lite"/>
    </source>
</evidence>
<feature type="region of interest" description="Disordered" evidence="1">
    <location>
        <begin position="41"/>
        <end position="61"/>
    </location>
</feature>
<organism evidence="4 5">
    <name type="scientific">Dekkera bruxellensis</name>
    <name type="common">Brettanomyces custersii</name>
    <dbReference type="NCBI Taxonomy" id="5007"/>
    <lineage>
        <taxon>Eukaryota</taxon>
        <taxon>Fungi</taxon>
        <taxon>Dikarya</taxon>
        <taxon>Ascomycota</taxon>
        <taxon>Saccharomycotina</taxon>
        <taxon>Pichiomycetes</taxon>
        <taxon>Pichiales</taxon>
        <taxon>Pichiaceae</taxon>
        <taxon>Brettanomyces</taxon>
    </lineage>
</organism>
<dbReference type="InterPro" id="IPR021475">
    <property type="entry name" value="Pants/Emi1-like"/>
</dbReference>
<dbReference type="Proteomes" id="UP000568158">
    <property type="component" value="Unassembled WGS sequence"/>
</dbReference>
<evidence type="ECO:0000313" key="3">
    <source>
        <dbReference type="EMBL" id="QOU18614.1"/>
    </source>
</evidence>
<dbReference type="PANTHER" id="PTHR28052">
    <property type="entry name" value="UPF0545 PROTEIN C22ORF39"/>
    <property type="match status" value="1"/>
</dbReference>
<dbReference type="Proteomes" id="UP000663131">
    <property type="component" value="Chromosome 4"/>
</dbReference>
<dbReference type="EMBL" id="JABCYN010000014">
    <property type="protein sequence ID" value="KAF6014549.1"/>
    <property type="molecule type" value="Genomic_DNA"/>
</dbReference>
<evidence type="ECO:0000313" key="5">
    <source>
        <dbReference type="Proteomes" id="UP000478008"/>
    </source>
</evidence>
<reference evidence="2 6" key="2">
    <citation type="journal article" date="2020" name="Appl. Microbiol. Biotechnol.">
        <title>Targeted gene deletion in Brettanomyces bruxellensis with an expression-free CRISPR-Cas9 system.</title>
        <authorList>
            <person name="Varela C."/>
            <person name="Bartel C."/>
            <person name="Onetto C."/>
            <person name="Borneman A."/>
        </authorList>
    </citation>
    <scope>NUCLEOTIDE SEQUENCE [LARGE SCALE GENOMIC DNA]</scope>
    <source>
        <strain evidence="2 6">AWRI1613</strain>
    </source>
</reference>
<proteinExistence type="predicted"/>
<gene>
    <name evidence="3" type="ORF">BRETT_001680</name>
    <name evidence="4" type="ORF">DEBR0S2_07338G</name>
    <name evidence="2" type="ORF">HII12_001373</name>
</gene>
<dbReference type="PANTHER" id="PTHR28052:SF1">
    <property type="entry name" value="UPF0545 PROTEIN C22ORF39"/>
    <property type="match status" value="1"/>
</dbReference>
<dbReference type="AlphaFoldDB" id="A0A7D9H134"/>
<evidence type="ECO:0000313" key="6">
    <source>
        <dbReference type="Proteomes" id="UP000568158"/>
    </source>
</evidence>
<protein>
    <submittedName>
        <fullName evidence="4">DEBR0S2_07338g1_1</fullName>
    </submittedName>
</protein>
<dbReference type="KEGG" id="bbrx:BRETT_001680"/>
<reference evidence="3" key="4">
    <citation type="journal article" name="BMC Genomics">
        <title>New genome assemblies reveal patterns of domestication and adaptation across Brettanomyces (Dekkera) species.</title>
        <authorList>
            <person name="Roach M.J."/>
            <person name="Borneman A.R."/>
        </authorList>
    </citation>
    <scope>NUCLEOTIDE SEQUENCE</scope>
    <source>
        <strain evidence="3">UCD 2041</strain>
    </source>
</reference>
<evidence type="ECO:0000313" key="4">
    <source>
        <dbReference type="EMBL" id="VUG17444.1"/>
    </source>
</evidence>
<keyword evidence="5" id="KW-1185">Reference proteome</keyword>
<evidence type="ECO:0000313" key="2">
    <source>
        <dbReference type="EMBL" id="KAF6014549.1"/>
    </source>
</evidence>
<reference evidence="4 5" key="1">
    <citation type="submission" date="2019-07" db="EMBL/GenBank/DDBJ databases">
        <authorList>
            <person name="Friedrich A."/>
            <person name="Schacherer J."/>
        </authorList>
    </citation>
    <scope>NUCLEOTIDE SEQUENCE [LARGE SCALE GENOMIC DNA]</scope>
</reference>
<reference evidence="3" key="3">
    <citation type="submission" date="2020-10" db="EMBL/GenBank/DDBJ databases">
        <authorList>
            <person name="Palmer J.M."/>
        </authorList>
    </citation>
    <scope>NUCLEOTIDE SEQUENCE</scope>
    <source>
        <strain evidence="3">UCD 2041</strain>
    </source>
</reference>
<dbReference type="EMBL" id="CABFWN010000002">
    <property type="protein sequence ID" value="VUG17444.1"/>
    <property type="molecule type" value="Genomic_DNA"/>
</dbReference>
<dbReference type="Proteomes" id="UP000478008">
    <property type="component" value="Unassembled WGS sequence"/>
</dbReference>
<dbReference type="OrthoDB" id="2017405at2759"/>
<feature type="compositionally biased region" description="Basic and acidic residues" evidence="1">
    <location>
        <begin position="1"/>
        <end position="11"/>
    </location>
</feature>
<dbReference type="RefSeq" id="XP_041135107.1">
    <property type="nucleotide sequence ID" value="XM_041280224.1"/>
</dbReference>
<dbReference type="Pfam" id="PF11326">
    <property type="entry name" value="PANTS-like"/>
    <property type="match status" value="1"/>
</dbReference>
<accession>A0A7D9H134</accession>
<name>A0A7D9H134_DEKBR</name>
<sequence length="161" mass="18576">MWFWNAEKEASDAQSSLKSPPDDVEEAAEVLNRALKGDINDKGTKDAIASHQTSQSTKSMRDLANIRAKSIKLSEFPKEMSCLTAMDELLECMSMGGQIRNYYRYGDFTMCDKQTKKLDFCIRNKGKPNEVKEENVQRYYKDRLIEKLKRGSSEDVWESRK</sequence>